<comment type="caution">
    <text evidence="8">The sequence shown here is derived from an EMBL/GenBank/DDBJ whole genome shotgun (WGS) entry which is preliminary data.</text>
</comment>
<proteinExistence type="inferred from homology"/>
<dbReference type="SUPFAM" id="SSF51695">
    <property type="entry name" value="PLC-like phosphodiesterases"/>
    <property type="match status" value="1"/>
</dbReference>
<dbReference type="AlphaFoldDB" id="A0A4Q2KVW8"/>
<dbReference type="PROSITE" id="PS51704">
    <property type="entry name" value="GP_PDE"/>
    <property type="match status" value="1"/>
</dbReference>
<dbReference type="GO" id="GO:0008889">
    <property type="term" value="F:glycerophosphodiester phosphodiesterase activity"/>
    <property type="evidence" value="ECO:0007669"/>
    <property type="project" value="UniProtKB-EC"/>
</dbReference>
<keyword evidence="3" id="KW-0732">Signal</keyword>
<dbReference type="EC" id="3.1.4.46" evidence="2"/>
<evidence type="ECO:0000256" key="1">
    <source>
        <dbReference type="ARBA" id="ARBA00007277"/>
    </source>
</evidence>
<keyword evidence="5" id="KW-0378">Hydrolase</keyword>
<dbReference type="GO" id="GO:0006629">
    <property type="term" value="P:lipid metabolic process"/>
    <property type="evidence" value="ECO:0007669"/>
    <property type="project" value="InterPro"/>
</dbReference>
<evidence type="ECO:0000256" key="2">
    <source>
        <dbReference type="ARBA" id="ARBA00012247"/>
    </source>
</evidence>
<evidence type="ECO:0000256" key="6">
    <source>
        <dbReference type="ARBA" id="ARBA00047512"/>
    </source>
</evidence>
<organism evidence="8 9">
    <name type="scientific">Agromyces albus</name>
    <dbReference type="NCBI Taxonomy" id="205332"/>
    <lineage>
        <taxon>Bacteria</taxon>
        <taxon>Bacillati</taxon>
        <taxon>Actinomycetota</taxon>
        <taxon>Actinomycetes</taxon>
        <taxon>Micrococcales</taxon>
        <taxon>Microbacteriaceae</taxon>
        <taxon>Agromyces</taxon>
    </lineage>
</organism>
<evidence type="ECO:0000256" key="3">
    <source>
        <dbReference type="ARBA" id="ARBA00022729"/>
    </source>
</evidence>
<dbReference type="InterPro" id="IPR030395">
    <property type="entry name" value="GP_PDE_dom"/>
</dbReference>
<dbReference type="Pfam" id="PF03009">
    <property type="entry name" value="GDPD"/>
    <property type="match status" value="1"/>
</dbReference>
<feature type="domain" description="GP-PDE" evidence="7">
    <location>
        <begin position="9"/>
        <end position="358"/>
    </location>
</feature>
<keyword evidence="4" id="KW-0319">Glycerol metabolism</keyword>
<reference evidence="8 9" key="1">
    <citation type="submission" date="2019-01" db="EMBL/GenBank/DDBJ databases">
        <title>Agromyces.</title>
        <authorList>
            <person name="Li J."/>
        </authorList>
    </citation>
    <scope>NUCLEOTIDE SEQUENCE [LARGE SCALE GENOMIC DNA]</scope>
    <source>
        <strain evidence="8 9">DSM 15934</strain>
    </source>
</reference>
<dbReference type="GO" id="GO:0042597">
    <property type="term" value="C:periplasmic space"/>
    <property type="evidence" value="ECO:0007669"/>
    <property type="project" value="TreeGrafter"/>
</dbReference>
<keyword evidence="9" id="KW-1185">Reference proteome</keyword>
<comment type="similarity">
    <text evidence="1">Belongs to the glycerophosphoryl diester phosphodiesterase family.</text>
</comment>
<dbReference type="InterPro" id="IPR017946">
    <property type="entry name" value="PLC-like_Pdiesterase_TIM-brl"/>
</dbReference>
<dbReference type="GO" id="GO:0006071">
    <property type="term" value="P:glycerol metabolic process"/>
    <property type="evidence" value="ECO:0007669"/>
    <property type="project" value="UniProtKB-KW"/>
</dbReference>
<dbReference type="Proteomes" id="UP000293865">
    <property type="component" value="Unassembled WGS sequence"/>
</dbReference>
<comment type="catalytic activity">
    <reaction evidence="6">
        <text>a sn-glycero-3-phosphodiester + H2O = an alcohol + sn-glycerol 3-phosphate + H(+)</text>
        <dbReference type="Rhea" id="RHEA:12969"/>
        <dbReference type="ChEBI" id="CHEBI:15377"/>
        <dbReference type="ChEBI" id="CHEBI:15378"/>
        <dbReference type="ChEBI" id="CHEBI:30879"/>
        <dbReference type="ChEBI" id="CHEBI:57597"/>
        <dbReference type="ChEBI" id="CHEBI:83408"/>
        <dbReference type="EC" id="3.1.4.46"/>
    </reaction>
</comment>
<evidence type="ECO:0000313" key="9">
    <source>
        <dbReference type="Proteomes" id="UP000293865"/>
    </source>
</evidence>
<evidence type="ECO:0000256" key="5">
    <source>
        <dbReference type="ARBA" id="ARBA00022801"/>
    </source>
</evidence>
<evidence type="ECO:0000256" key="4">
    <source>
        <dbReference type="ARBA" id="ARBA00022798"/>
    </source>
</evidence>
<dbReference type="Gene3D" id="3.20.20.190">
    <property type="entry name" value="Phosphatidylinositol (PI) phosphodiesterase"/>
    <property type="match status" value="1"/>
</dbReference>
<evidence type="ECO:0000259" key="7">
    <source>
        <dbReference type="PROSITE" id="PS51704"/>
    </source>
</evidence>
<name>A0A4Q2KVW8_9MICO</name>
<dbReference type="PANTHER" id="PTHR43620">
    <property type="entry name" value="GLYCEROPHOSPHORYL DIESTER PHOSPHODIESTERASE"/>
    <property type="match status" value="1"/>
</dbReference>
<dbReference type="RefSeq" id="WP_129521033.1">
    <property type="nucleotide sequence ID" value="NZ_SDPN01000019.1"/>
</dbReference>
<evidence type="ECO:0000313" key="8">
    <source>
        <dbReference type="EMBL" id="RXZ69725.1"/>
    </source>
</evidence>
<dbReference type="OrthoDB" id="9758957at2"/>
<dbReference type="EMBL" id="SDPN01000019">
    <property type="protein sequence ID" value="RXZ69725.1"/>
    <property type="molecule type" value="Genomic_DNA"/>
</dbReference>
<gene>
    <name evidence="8" type="ORF">ESP51_11445</name>
</gene>
<sequence length="368" mass="39828">MQLVRAERPLVIGHRGAPGYRPEHTRSAYELAFALGADAVEPDVVATRDGVLVLRHENEISGTTDVAKRPEFAAKRTTREVDGKPLTGWFTEDFTWAELSTMRARERLGAIRQSSSSFNDRYPIIRLRDLFALIDTAADEQRRLIRMVAEFKHASHFDALGLPLDELFAAELEEAGWGRGDERLIMESFEPGLLDRLGARGIRGSRIFLIEATGSPYDLVLADGTRATRYDDFVTEAGLLGLADRVDGVSVDKARLIGEPGAAAGAAAAATDASGAPVDRRAAHLPLVGSALVDAAHSAGLEIFTWTLRPENRFLSKGFRRGTARAAYGDWLGEFTLIVGTGVDGIFVDHPDLGVEARDAVFAASASG</sequence>
<protein>
    <recommendedName>
        <fullName evidence="2">glycerophosphodiester phosphodiesterase</fullName>
        <ecNumber evidence="2">3.1.4.46</ecNumber>
    </recommendedName>
</protein>
<dbReference type="PANTHER" id="PTHR43620:SF7">
    <property type="entry name" value="GLYCEROPHOSPHODIESTER PHOSPHODIESTERASE GDPD5-RELATED"/>
    <property type="match status" value="1"/>
</dbReference>
<accession>A0A4Q2KVW8</accession>